<comment type="similarity">
    <text evidence="5">Belongs to the ABC-2 integral membrane protein family.</text>
</comment>
<dbReference type="PROSITE" id="PS51012">
    <property type="entry name" value="ABC_TM2"/>
    <property type="match status" value="1"/>
</dbReference>
<evidence type="ECO:0000256" key="4">
    <source>
        <dbReference type="ARBA" id="ARBA00023136"/>
    </source>
</evidence>
<dbReference type="PANTHER" id="PTHR43027">
    <property type="entry name" value="DOXORUBICIN RESISTANCE ABC TRANSPORTER PERMEASE PROTEIN DRRC-RELATED"/>
    <property type="match status" value="1"/>
</dbReference>
<keyword evidence="5" id="KW-1003">Cell membrane</keyword>
<evidence type="ECO:0000256" key="3">
    <source>
        <dbReference type="ARBA" id="ARBA00022989"/>
    </source>
</evidence>
<evidence type="ECO:0000313" key="7">
    <source>
        <dbReference type="EMBL" id="ERK57477.1"/>
    </source>
</evidence>
<dbReference type="Proteomes" id="UP000017052">
    <property type="component" value="Unassembled WGS sequence"/>
</dbReference>
<feature type="transmembrane region" description="Helical" evidence="5">
    <location>
        <begin position="193"/>
        <end position="222"/>
    </location>
</feature>
<keyword evidence="3 5" id="KW-1133">Transmembrane helix</keyword>
<organism evidence="7 8">
    <name type="scientific">Propionibacterium acidifaciens F0233</name>
    <dbReference type="NCBI Taxonomy" id="553198"/>
    <lineage>
        <taxon>Bacteria</taxon>
        <taxon>Bacillati</taxon>
        <taxon>Actinomycetota</taxon>
        <taxon>Actinomycetes</taxon>
        <taxon>Propionibacteriales</taxon>
        <taxon>Propionibacteriaceae</taxon>
        <taxon>Propionibacterium</taxon>
    </lineage>
</organism>
<dbReference type="Pfam" id="PF01061">
    <property type="entry name" value="ABC2_membrane"/>
    <property type="match status" value="1"/>
</dbReference>
<evidence type="ECO:0000256" key="1">
    <source>
        <dbReference type="ARBA" id="ARBA00004141"/>
    </source>
</evidence>
<dbReference type="EMBL" id="ACVN02000153">
    <property type="protein sequence ID" value="ERK57477.1"/>
    <property type="molecule type" value="Genomic_DNA"/>
</dbReference>
<dbReference type="GO" id="GO:0016020">
    <property type="term" value="C:membrane"/>
    <property type="evidence" value="ECO:0007669"/>
    <property type="project" value="UniProtKB-SubCell"/>
</dbReference>
<keyword evidence="5" id="KW-0813">Transport</keyword>
<dbReference type="InterPro" id="IPR052902">
    <property type="entry name" value="ABC-2_transporter"/>
</dbReference>
<keyword evidence="2 5" id="KW-0812">Transmembrane</keyword>
<feature type="transmembrane region" description="Helical" evidence="5">
    <location>
        <begin position="325"/>
        <end position="345"/>
    </location>
</feature>
<accession>U2S3Y4</accession>
<name>U2S3Y4_9ACTN</name>
<proteinExistence type="inferred from homology"/>
<dbReference type="InterPro" id="IPR013525">
    <property type="entry name" value="ABC2_TM"/>
</dbReference>
<dbReference type="RefSeq" id="WP_021797340.1">
    <property type="nucleotide sequence ID" value="NZ_ACVN02000153.1"/>
</dbReference>
<dbReference type="GO" id="GO:0140359">
    <property type="term" value="F:ABC-type transporter activity"/>
    <property type="evidence" value="ECO:0007669"/>
    <property type="project" value="InterPro"/>
</dbReference>
<keyword evidence="4 5" id="KW-0472">Membrane</keyword>
<evidence type="ECO:0000256" key="2">
    <source>
        <dbReference type="ARBA" id="ARBA00022692"/>
    </source>
</evidence>
<evidence type="ECO:0000256" key="5">
    <source>
        <dbReference type="RuleBase" id="RU361157"/>
    </source>
</evidence>
<comment type="caution">
    <text evidence="5">Lacks conserved residue(s) required for the propagation of feature annotation.</text>
</comment>
<reference evidence="7" key="1">
    <citation type="submission" date="2013-08" db="EMBL/GenBank/DDBJ databases">
        <authorList>
            <person name="Durkin A.S."/>
            <person name="Haft D.R."/>
            <person name="McCorrison J."/>
            <person name="Torralba M."/>
            <person name="Gillis M."/>
            <person name="Haft D.H."/>
            <person name="Methe B."/>
            <person name="Sutton G."/>
            <person name="Nelson K.E."/>
        </authorList>
    </citation>
    <scope>NUCLEOTIDE SEQUENCE [LARGE SCALE GENOMIC DNA]</scope>
    <source>
        <strain evidence="7">F0233</strain>
    </source>
</reference>
<dbReference type="InterPro" id="IPR047817">
    <property type="entry name" value="ABC2_TM_bact-type"/>
</dbReference>
<protein>
    <recommendedName>
        <fullName evidence="5">Transport permease protein</fullName>
    </recommendedName>
</protein>
<evidence type="ECO:0000259" key="6">
    <source>
        <dbReference type="PROSITE" id="PS51012"/>
    </source>
</evidence>
<feature type="transmembrane region" description="Helical" evidence="5">
    <location>
        <begin position="152"/>
        <end position="172"/>
    </location>
</feature>
<comment type="subcellular location">
    <subcellularLocation>
        <location evidence="5">Cell membrane</location>
        <topology evidence="5">Multi-pass membrane protein</topology>
    </subcellularLocation>
    <subcellularLocation>
        <location evidence="1">Membrane</location>
        <topology evidence="1">Multi-pass membrane protein</topology>
    </subcellularLocation>
</comment>
<gene>
    <name evidence="7" type="ORF">HMPREF0682_1916</name>
</gene>
<dbReference type="PANTHER" id="PTHR43027:SF1">
    <property type="entry name" value="DOXORUBICIN RESISTANCE ABC TRANSPORTER PERMEASE PROTEIN DRRC-RELATED"/>
    <property type="match status" value="1"/>
</dbReference>
<feature type="transmembrane region" description="Helical" evidence="5">
    <location>
        <begin position="267"/>
        <end position="286"/>
    </location>
</feature>
<keyword evidence="8" id="KW-1185">Reference proteome</keyword>
<dbReference type="AlphaFoldDB" id="U2S3Y4"/>
<feature type="transmembrane region" description="Helical" evidence="5">
    <location>
        <begin position="234"/>
        <end position="255"/>
    </location>
</feature>
<sequence>MVFILRKDLLAWFRSLRSVLVSVLVPAALLLFAALAGTVGQQFTVAVVDEQPQEVQDVAFDSPFLNGLALKRAEAERKVDEGSLAGLVDSSGNMAILRVTARGDEDLRRNLIMRQEGLVFDLNSHHLAESGESRLDLETTGVTRKSISDMTYLATGIIVFTALFGGMANTSYVSAREWEESTIKSLLVTPQPLLGVVFAKLVTGAVQTIVSVAVITLLSVLFLDVSPEGNLLTIAAVLLLTVVASCGLGLLLGVVMRRSVPAMMGSILVAISLWFVGGGFGPVSFYREDLQAIAWKLPSTYAIAAVERLVNMPGPSTVFDHDLEVVWLAASVSFLVFMILTIAVVRRSPVGGGVS</sequence>
<evidence type="ECO:0000313" key="8">
    <source>
        <dbReference type="Proteomes" id="UP000017052"/>
    </source>
</evidence>
<comment type="caution">
    <text evidence="7">The sequence shown here is derived from an EMBL/GenBank/DDBJ whole genome shotgun (WGS) entry which is preliminary data.</text>
</comment>
<feature type="domain" description="ABC transmembrane type-2" evidence="6">
    <location>
        <begin position="116"/>
        <end position="348"/>
    </location>
</feature>
<dbReference type="GeneID" id="95360849"/>